<gene>
    <name evidence="1" type="ORF">KUTeg_012324</name>
</gene>
<comment type="caution">
    <text evidence="1">The sequence shown here is derived from an EMBL/GenBank/DDBJ whole genome shotgun (WGS) entry which is preliminary data.</text>
</comment>
<feature type="non-terminal residue" evidence="1">
    <location>
        <position position="155"/>
    </location>
</feature>
<protein>
    <submittedName>
        <fullName evidence="1">Uncharacterized protein</fullName>
    </submittedName>
</protein>
<name>A0ABQ9EZ73_TEGGR</name>
<dbReference type="Proteomes" id="UP001217089">
    <property type="component" value="Unassembled WGS sequence"/>
</dbReference>
<evidence type="ECO:0000313" key="2">
    <source>
        <dbReference type="Proteomes" id="UP001217089"/>
    </source>
</evidence>
<keyword evidence="2" id="KW-1185">Reference proteome</keyword>
<proteinExistence type="predicted"/>
<organism evidence="1 2">
    <name type="scientific">Tegillarca granosa</name>
    <name type="common">Malaysian cockle</name>
    <name type="synonym">Anadara granosa</name>
    <dbReference type="NCBI Taxonomy" id="220873"/>
    <lineage>
        <taxon>Eukaryota</taxon>
        <taxon>Metazoa</taxon>
        <taxon>Spiralia</taxon>
        <taxon>Lophotrochozoa</taxon>
        <taxon>Mollusca</taxon>
        <taxon>Bivalvia</taxon>
        <taxon>Autobranchia</taxon>
        <taxon>Pteriomorphia</taxon>
        <taxon>Arcoida</taxon>
        <taxon>Arcoidea</taxon>
        <taxon>Arcidae</taxon>
        <taxon>Tegillarca</taxon>
    </lineage>
</organism>
<dbReference type="EMBL" id="JARBDR010000640">
    <property type="protein sequence ID" value="KAJ8310459.1"/>
    <property type="molecule type" value="Genomic_DNA"/>
</dbReference>
<sequence length="155" mass="17512">MRTVQLTVHTDFTERLCNTGLSHSEAVDYNLLCNGVVDRYLLPDTLTREMVKYWRSKALKVIMYLDDENYTFIVYSNASEIGYAGYLATCNGVLYEDSEVLGSWSNLLDQGSSDSVISAIIYSVKWIHKINNLPNPCENGIVQNLLESTKRVASK</sequence>
<accession>A0ABQ9EZ73</accession>
<reference evidence="1 2" key="1">
    <citation type="submission" date="2022-12" db="EMBL/GenBank/DDBJ databases">
        <title>Chromosome-level genome of Tegillarca granosa.</title>
        <authorList>
            <person name="Kim J."/>
        </authorList>
    </citation>
    <scope>NUCLEOTIDE SEQUENCE [LARGE SCALE GENOMIC DNA]</scope>
    <source>
        <strain evidence="1">Teg-2019</strain>
        <tissue evidence="1">Adductor muscle</tissue>
    </source>
</reference>
<evidence type="ECO:0000313" key="1">
    <source>
        <dbReference type="EMBL" id="KAJ8310459.1"/>
    </source>
</evidence>